<dbReference type="EMBL" id="CP001998">
    <property type="protein sequence ID" value="ADE53395.1"/>
    <property type="molecule type" value="Genomic_DNA"/>
</dbReference>
<feature type="transmembrane region" description="Helical" evidence="2">
    <location>
        <begin position="44"/>
        <end position="68"/>
    </location>
</feature>
<feature type="transmembrane region" description="Helical" evidence="2">
    <location>
        <begin position="171"/>
        <end position="191"/>
    </location>
</feature>
<keyword evidence="4" id="KW-1185">Reference proteome</keyword>
<keyword evidence="2" id="KW-0472">Membrane</keyword>
<protein>
    <submittedName>
        <fullName evidence="3">Major facilitator superfamily MFS_1</fullName>
    </submittedName>
</protein>
<evidence type="ECO:0000313" key="4">
    <source>
        <dbReference type="Proteomes" id="UP000000925"/>
    </source>
</evidence>
<dbReference type="SUPFAM" id="SSF103473">
    <property type="entry name" value="MFS general substrate transporter"/>
    <property type="match status" value="1"/>
</dbReference>
<dbReference type="STRING" id="583355.Caka_0370"/>
<keyword evidence="2" id="KW-1133">Transmembrane helix</keyword>
<dbReference type="PANTHER" id="PTHR11328:SF24">
    <property type="entry name" value="MAJOR FACILITATOR SUPERFAMILY (MFS) PROFILE DOMAIN-CONTAINING PROTEIN"/>
    <property type="match status" value="1"/>
</dbReference>
<dbReference type="InterPro" id="IPR036259">
    <property type="entry name" value="MFS_trans_sf"/>
</dbReference>
<dbReference type="Pfam" id="PF13347">
    <property type="entry name" value="MFS_2"/>
    <property type="match status" value="1"/>
</dbReference>
<keyword evidence="2" id="KW-0812">Transmembrane</keyword>
<dbReference type="Proteomes" id="UP000000925">
    <property type="component" value="Chromosome"/>
</dbReference>
<feature type="transmembrane region" description="Helical" evidence="2">
    <location>
        <begin position="254"/>
        <end position="279"/>
    </location>
</feature>
<dbReference type="HOGENOM" id="CLU_027408_6_0_0"/>
<evidence type="ECO:0000313" key="3">
    <source>
        <dbReference type="EMBL" id="ADE53395.1"/>
    </source>
</evidence>
<evidence type="ECO:0000256" key="1">
    <source>
        <dbReference type="ARBA" id="ARBA00009617"/>
    </source>
</evidence>
<feature type="transmembrane region" description="Helical" evidence="2">
    <location>
        <begin position="614"/>
        <end position="632"/>
    </location>
</feature>
<dbReference type="Gene3D" id="1.20.1250.20">
    <property type="entry name" value="MFS general substrate transporter like domains"/>
    <property type="match status" value="1"/>
</dbReference>
<feature type="transmembrane region" description="Helical" evidence="2">
    <location>
        <begin position="129"/>
        <end position="151"/>
    </location>
</feature>
<dbReference type="AlphaFoldDB" id="D5EMI9"/>
<comment type="similarity">
    <text evidence="1">Belongs to the sodium:galactoside symporter (TC 2.A.2) family.</text>
</comment>
<dbReference type="KEGG" id="caa:Caka_0370"/>
<reference evidence="3 4" key="1">
    <citation type="journal article" date="2010" name="Stand. Genomic Sci.">
        <title>Complete genome sequence of Coraliomargarita akajimensis type strain (04OKA010-24).</title>
        <authorList>
            <person name="Mavromatis K."/>
            <person name="Abt B."/>
            <person name="Brambilla E."/>
            <person name="Lapidus A."/>
            <person name="Copeland A."/>
            <person name="Deshpande S."/>
            <person name="Nolan M."/>
            <person name="Lucas S."/>
            <person name="Tice H."/>
            <person name="Cheng J.F."/>
            <person name="Han C."/>
            <person name="Detter J.C."/>
            <person name="Woyke T."/>
            <person name="Goodwin L."/>
            <person name="Pitluck S."/>
            <person name="Held B."/>
            <person name="Brettin T."/>
            <person name="Tapia R."/>
            <person name="Ivanova N."/>
            <person name="Mikhailova N."/>
            <person name="Pati A."/>
            <person name="Liolios K."/>
            <person name="Chen A."/>
            <person name="Palaniappan K."/>
            <person name="Land M."/>
            <person name="Hauser L."/>
            <person name="Chang Y.J."/>
            <person name="Jeffries C.D."/>
            <person name="Rohde M."/>
            <person name="Goker M."/>
            <person name="Bristow J."/>
            <person name="Eisen J.A."/>
            <person name="Markowitz V."/>
            <person name="Hugenholtz P."/>
            <person name="Klenk H.P."/>
            <person name="Kyrpides N.C."/>
        </authorList>
    </citation>
    <scope>NUCLEOTIDE SEQUENCE [LARGE SCALE GENOMIC DNA]</scope>
    <source>
        <strain evidence="4">DSM 45221 / IAM 15411 / JCM 23193 / KCTC 12865</strain>
    </source>
</reference>
<dbReference type="eggNOG" id="COG2211">
    <property type="taxonomic scope" value="Bacteria"/>
</dbReference>
<organism evidence="3 4">
    <name type="scientific">Coraliomargarita akajimensis (strain DSM 45221 / IAM 15411 / JCM 23193 / KCTC 12865 / 04OKA010-24)</name>
    <dbReference type="NCBI Taxonomy" id="583355"/>
    <lineage>
        <taxon>Bacteria</taxon>
        <taxon>Pseudomonadati</taxon>
        <taxon>Verrucomicrobiota</taxon>
        <taxon>Opitutia</taxon>
        <taxon>Puniceicoccales</taxon>
        <taxon>Coraliomargaritaceae</taxon>
        <taxon>Coraliomargarita</taxon>
    </lineage>
</organism>
<name>D5EMI9_CORAD</name>
<sequence length="658" mass="73255">MSDASKAVAETDIEKTKPEDVVPVREKIAYSMGVVSDHYANVCLAWIFMTPFFVDFLGLGASVIGWALGAARLWDAVTDPLAGRLSDACKSKYGRRKPFIFVGAILTGLMFPVIWMVPESWSTTAITIYLFVALMIFYSTYSIFSVPYEALGAELTPDYRERSKIFVVRKYVQETFNLGIVWIFPLAAWIAKEFFEGDNVQGIRSVSWLIAAIIIIGGILPAIFNKERYKDIAVKEGAGGFLDGIKALASNKPLLMVVGIIAVYLFAIMATANLAYFVNVYYIFEGDVLKGAALGGFDGTLRFFFALGAAYVISQMTDKVDKHKIMMASVIILMIAFVGMYFTTIPGRPILALSMKPLVSIGECGFWVLILSMRADVCDWDEYKTGTRNEGMVAAITNWCNKIAMTIAIVASGYSLQYIVKFDSKLLTEDVRAEIKVEADAGFAAIESDPAAKLAFTTQLQDKKLEAAREDYGKEAETNYEELEGESAVTLDAYTQEYVAGKMAEAESELIAEAKTEADALTVKSYASLLEDWKEDEIMADVKARAEVEYAAISDERKQGDVLAAYDFPLSFFLNSLLNSFRDKPYTLDMHVDTLKRRVVMDQQSPGTMERLRFLYCIPQAGALLICLVLLWKYPLTKKKMMEIRAELEARRGETAHD</sequence>
<dbReference type="OrthoDB" id="181905at2"/>
<feature type="transmembrane region" description="Helical" evidence="2">
    <location>
        <begin position="325"/>
        <end position="344"/>
    </location>
</feature>
<evidence type="ECO:0000256" key="2">
    <source>
        <dbReference type="SAM" id="Phobius"/>
    </source>
</evidence>
<dbReference type="InterPro" id="IPR039672">
    <property type="entry name" value="MFS_2"/>
</dbReference>
<feature type="transmembrane region" description="Helical" evidence="2">
    <location>
        <begin position="203"/>
        <end position="224"/>
    </location>
</feature>
<dbReference type="PANTHER" id="PTHR11328">
    <property type="entry name" value="MAJOR FACILITATOR SUPERFAMILY DOMAIN-CONTAINING PROTEIN"/>
    <property type="match status" value="1"/>
</dbReference>
<feature type="transmembrane region" description="Helical" evidence="2">
    <location>
        <begin position="99"/>
        <end position="117"/>
    </location>
</feature>
<dbReference type="GO" id="GO:0005886">
    <property type="term" value="C:plasma membrane"/>
    <property type="evidence" value="ECO:0007669"/>
    <property type="project" value="TreeGrafter"/>
</dbReference>
<feature type="transmembrane region" description="Helical" evidence="2">
    <location>
        <begin position="291"/>
        <end position="313"/>
    </location>
</feature>
<dbReference type="GO" id="GO:0015293">
    <property type="term" value="F:symporter activity"/>
    <property type="evidence" value="ECO:0007669"/>
    <property type="project" value="InterPro"/>
</dbReference>
<dbReference type="GO" id="GO:0008643">
    <property type="term" value="P:carbohydrate transport"/>
    <property type="evidence" value="ECO:0007669"/>
    <property type="project" value="InterPro"/>
</dbReference>
<accession>D5EMI9</accession>
<dbReference type="RefSeq" id="WP_013042120.1">
    <property type="nucleotide sequence ID" value="NC_014008.1"/>
</dbReference>
<gene>
    <name evidence="3" type="ordered locus">Caka_0370</name>
</gene>
<proteinExistence type="inferred from homology"/>